<protein>
    <recommendedName>
        <fullName evidence="4">Serine/threonine protein kinase</fullName>
    </recommendedName>
</protein>
<dbReference type="EMBL" id="VIFX01000083">
    <property type="protein sequence ID" value="TQR82304.1"/>
    <property type="molecule type" value="Genomic_DNA"/>
</dbReference>
<comment type="caution">
    <text evidence="2">The sequence shown here is derived from an EMBL/GenBank/DDBJ whole genome shotgun (WGS) entry which is preliminary data.</text>
</comment>
<reference evidence="2 3" key="1">
    <citation type="submission" date="2018-10" db="EMBL/GenBank/DDBJ databases">
        <title>Draft genome of Mycobacterium hodleri strain B.</title>
        <authorList>
            <person name="Amande T.J."/>
            <person name="Mcgenity T.J."/>
        </authorList>
    </citation>
    <scope>NUCLEOTIDE SEQUENCE [LARGE SCALE GENOMIC DNA]</scope>
    <source>
        <strain evidence="2 3">B</strain>
    </source>
</reference>
<evidence type="ECO:0000313" key="2">
    <source>
        <dbReference type="EMBL" id="TQR82304.1"/>
    </source>
</evidence>
<sequence>MVAAVLVAGATAMTTATGMALPSAAAKPPTVPTDSRGYVDSPARCGPGQSAVVLGRTALSLVAICGDGRGHYEYRGIRLSDRAVQILPARSMANGCFGASSDAVDYTVSERKLLLTTGLRVLRDETMTEFLDYRVAAPVTKLSADDHVR</sequence>
<dbReference type="Proteomes" id="UP000315759">
    <property type="component" value="Unassembled WGS sequence"/>
</dbReference>
<evidence type="ECO:0000256" key="1">
    <source>
        <dbReference type="SAM" id="SignalP"/>
    </source>
</evidence>
<feature type="signal peptide" evidence="1">
    <location>
        <begin position="1"/>
        <end position="20"/>
    </location>
</feature>
<proteinExistence type="predicted"/>
<keyword evidence="1" id="KW-0732">Signal</keyword>
<evidence type="ECO:0000313" key="3">
    <source>
        <dbReference type="Proteomes" id="UP000315759"/>
    </source>
</evidence>
<evidence type="ECO:0008006" key="4">
    <source>
        <dbReference type="Google" id="ProtNLM"/>
    </source>
</evidence>
<feature type="chain" id="PRO_5038983412" description="Serine/threonine protein kinase" evidence="1">
    <location>
        <begin position="21"/>
        <end position="149"/>
    </location>
</feature>
<accession>A0A544VQN8</accession>
<dbReference type="AlphaFoldDB" id="A0A544VQN8"/>
<organism evidence="2 3">
    <name type="scientific">Mycolicibacterium hodleri</name>
    <dbReference type="NCBI Taxonomy" id="49897"/>
    <lineage>
        <taxon>Bacteria</taxon>
        <taxon>Bacillati</taxon>
        <taxon>Actinomycetota</taxon>
        <taxon>Actinomycetes</taxon>
        <taxon>Mycobacteriales</taxon>
        <taxon>Mycobacteriaceae</taxon>
        <taxon>Mycolicibacterium</taxon>
    </lineage>
</organism>
<keyword evidence="3" id="KW-1185">Reference proteome</keyword>
<gene>
    <name evidence="2" type="ORF">D8S82_32770</name>
</gene>
<name>A0A544VQN8_9MYCO</name>